<reference evidence="2 3" key="1">
    <citation type="journal article" date="2013" name="PLoS Genet.">
        <title>Comparative genome structure, secondary metabolite, and effector coding capacity across Cochliobolus pathogens.</title>
        <authorList>
            <person name="Condon B.J."/>
            <person name="Leng Y."/>
            <person name="Wu D."/>
            <person name="Bushley K.E."/>
            <person name="Ohm R.A."/>
            <person name="Otillar R."/>
            <person name="Martin J."/>
            <person name="Schackwitz W."/>
            <person name="Grimwood J."/>
            <person name="MohdZainudin N."/>
            <person name="Xue C."/>
            <person name="Wang R."/>
            <person name="Manning V.A."/>
            <person name="Dhillon B."/>
            <person name="Tu Z.J."/>
            <person name="Steffenson B.J."/>
            <person name="Salamov A."/>
            <person name="Sun H."/>
            <person name="Lowry S."/>
            <person name="LaButti K."/>
            <person name="Han J."/>
            <person name="Copeland A."/>
            <person name="Lindquist E."/>
            <person name="Barry K."/>
            <person name="Schmutz J."/>
            <person name="Baker S.E."/>
            <person name="Ciuffetti L.M."/>
            <person name="Grigoriev I.V."/>
            <person name="Zhong S."/>
            <person name="Turgeon B.G."/>
        </authorList>
    </citation>
    <scope>NUCLEOTIDE SEQUENCE [LARGE SCALE GENOMIC DNA]</scope>
    <source>
        <strain evidence="2 3">26-R-13</strain>
    </source>
</reference>
<keyword evidence="1" id="KW-0472">Membrane</keyword>
<feature type="non-terminal residue" evidence="2">
    <location>
        <position position="1"/>
    </location>
</feature>
<name>W6Y9G2_COCC2</name>
<keyword evidence="1" id="KW-0812">Transmembrane</keyword>
<dbReference type="EMBL" id="KI964887">
    <property type="protein sequence ID" value="EUC27706.1"/>
    <property type="molecule type" value="Genomic_DNA"/>
</dbReference>
<dbReference type="OrthoDB" id="10341284at2759"/>
<sequence>VLEWILLILVYAFIAMRIYVRQFRFRENLDMAGYLLIVSALNALALVTWDTIAYKTSVLNGKVRSEFLSKV</sequence>
<dbReference type="Proteomes" id="UP000053841">
    <property type="component" value="Unassembled WGS sequence"/>
</dbReference>
<protein>
    <submittedName>
        <fullName evidence="2">Uncharacterized protein</fullName>
    </submittedName>
</protein>
<feature type="non-terminal residue" evidence="2">
    <location>
        <position position="71"/>
    </location>
</feature>
<keyword evidence="1" id="KW-1133">Transmembrane helix</keyword>
<feature type="transmembrane region" description="Helical" evidence="1">
    <location>
        <begin position="5"/>
        <end position="20"/>
    </location>
</feature>
<dbReference type="HOGENOM" id="CLU_191091_0_0_1"/>
<organism evidence="2 3">
    <name type="scientific">Cochliobolus carbonum (strain 26-R-13)</name>
    <name type="common">Maize leaf spot fungus</name>
    <name type="synonym">Bipolaris zeicola</name>
    <dbReference type="NCBI Taxonomy" id="930089"/>
    <lineage>
        <taxon>Eukaryota</taxon>
        <taxon>Fungi</taxon>
        <taxon>Dikarya</taxon>
        <taxon>Ascomycota</taxon>
        <taxon>Pezizomycotina</taxon>
        <taxon>Dothideomycetes</taxon>
        <taxon>Pleosporomycetidae</taxon>
        <taxon>Pleosporales</taxon>
        <taxon>Pleosporineae</taxon>
        <taxon>Pleosporaceae</taxon>
        <taxon>Bipolaris</taxon>
    </lineage>
</organism>
<gene>
    <name evidence="2" type="ORF">COCCADRAFT_77368</name>
</gene>
<dbReference type="GeneID" id="19150881"/>
<evidence type="ECO:0000256" key="1">
    <source>
        <dbReference type="SAM" id="Phobius"/>
    </source>
</evidence>
<proteinExistence type="predicted"/>
<keyword evidence="3" id="KW-1185">Reference proteome</keyword>
<dbReference type="STRING" id="930089.W6Y9G2"/>
<dbReference type="AlphaFoldDB" id="W6Y9G2"/>
<dbReference type="KEGG" id="bze:COCCADRAFT_77368"/>
<dbReference type="RefSeq" id="XP_007717981.1">
    <property type="nucleotide sequence ID" value="XM_007719791.1"/>
</dbReference>
<accession>W6Y9G2</accession>
<feature type="transmembrane region" description="Helical" evidence="1">
    <location>
        <begin position="32"/>
        <end position="49"/>
    </location>
</feature>
<evidence type="ECO:0000313" key="3">
    <source>
        <dbReference type="Proteomes" id="UP000053841"/>
    </source>
</evidence>
<evidence type="ECO:0000313" key="2">
    <source>
        <dbReference type="EMBL" id="EUC27706.1"/>
    </source>
</evidence>